<evidence type="ECO:0000313" key="3">
    <source>
        <dbReference type="EMBL" id="KAK5107729.1"/>
    </source>
</evidence>
<feature type="compositionally biased region" description="Polar residues" evidence="1">
    <location>
        <begin position="249"/>
        <end position="260"/>
    </location>
</feature>
<reference evidence="3" key="1">
    <citation type="submission" date="2023-08" db="EMBL/GenBank/DDBJ databases">
        <title>Black Yeasts Isolated from many extreme environments.</title>
        <authorList>
            <person name="Coleine C."/>
            <person name="Stajich J.E."/>
            <person name="Selbmann L."/>
        </authorList>
    </citation>
    <scope>NUCLEOTIDE SEQUENCE</scope>
    <source>
        <strain evidence="3">CCFEE 5401</strain>
    </source>
</reference>
<evidence type="ECO:0000259" key="2">
    <source>
        <dbReference type="PROSITE" id="PS50006"/>
    </source>
</evidence>
<evidence type="ECO:0000313" key="4">
    <source>
        <dbReference type="Proteomes" id="UP001310890"/>
    </source>
</evidence>
<dbReference type="PROSITE" id="PS50006">
    <property type="entry name" value="FHA_DOMAIN"/>
    <property type="match status" value="1"/>
</dbReference>
<dbReference type="EMBL" id="JAVRRL010000109">
    <property type="protein sequence ID" value="KAK5107729.1"/>
    <property type="molecule type" value="Genomic_DNA"/>
</dbReference>
<feature type="domain" description="FHA" evidence="2">
    <location>
        <begin position="56"/>
        <end position="120"/>
    </location>
</feature>
<dbReference type="Pfam" id="PF00498">
    <property type="entry name" value="FHA"/>
    <property type="match status" value="1"/>
</dbReference>
<feature type="region of interest" description="Disordered" evidence="1">
    <location>
        <begin position="198"/>
        <end position="219"/>
    </location>
</feature>
<feature type="compositionally biased region" description="Acidic residues" evidence="1">
    <location>
        <begin position="333"/>
        <end position="361"/>
    </location>
</feature>
<evidence type="ECO:0000256" key="1">
    <source>
        <dbReference type="SAM" id="MobiDB-lite"/>
    </source>
</evidence>
<dbReference type="InterPro" id="IPR000253">
    <property type="entry name" value="FHA_dom"/>
</dbReference>
<accession>A0AAN7T8Y3</accession>
<dbReference type="AlphaFoldDB" id="A0AAN7T8Y3"/>
<dbReference type="Gene3D" id="2.60.200.20">
    <property type="match status" value="1"/>
</dbReference>
<dbReference type="SUPFAM" id="SSF49879">
    <property type="entry name" value="SMAD/FHA domain"/>
    <property type="match status" value="1"/>
</dbReference>
<dbReference type="InterPro" id="IPR008984">
    <property type="entry name" value="SMAD_FHA_dom_sf"/>
</dbReference>
<feature type="region of interest" description="Disordered" evidence="1">
    <location>
        <begin position="307"/>
        <end position="361"/>
    </location>
</feature>
<dbReference type="SMART" id="SM00240">
    <property type="entry name" value="FHA"/>
    <property type="match status" value="1"/>
</dbReference>
<feature type="compositionally biased region" description="Basic and acidic residues" evidence="1">
    <location>
        <begin position="307"/>
        <end position="332"/>
    </location>
</feature>
<dbReference type="Proteomes" id="UP001310890">
    <property type="component" value="Unassembled WGS sequence"/>
</dbReference>
<gene>
    <name evidence="3" type="ORF">LTR62_000751</name>
</gene>
<dbReference type="CDD" id="cd00060">
    <property type="entry name" value="FHA"/>
    <property type="match status" value="1"/>
</dbReference>
<feature type="region of interest" description="Disordered" evidence="1">
    <location>
        <begin position="248"/>
        <end position="270"/>
    </location>
</feature>
<proteinExistence type="predicted"/>
<feature type="compositionally biased region" description="Polar residues" evidence="1">
    <location>
        <begin position="198"/>
        <end position="211"/>
    </location>
</feature>
<sequence>MFQSFSRRFPDAMSAFPSLQSPPVTHNRHELVTISLTPSDERTDRRALTVAPGSTLIIGRASTTGGKNLTASSGNALFSRPVVSRVHAEIRAYPHKPKNEQVTITDSDSTHGTYVNNVRLAPHTPFCLRSGDEIKLGDRVSRGLEIHNPVTLLYKRIDDTNELTPAKLSAVKGFHVPSDSEEESEEESRSVISVVKPTSSAKTAPYTTKLGSAQKPIDLDKPNHVSQIITLDDDDEAAQAVKPTVKYRTVTNRSEAPSDSQKAKETARAASIELGEARSLVVKDTYDSGEEDVERCRRHFDDKVERKSLGEESRQHHNDERLVEGKDDHSSQDSDEDDDDQDFPEDDYPSYDEHESDVDSNFDYDRSVDAEENGAAQDDTFHQHFPPTEPSNTSVIKETLLVGHSVTPRYPEVPMTHTLAQNSQTTCGLSSFQSQASYDPVRNMQLPQPAPLRTSTYTYERLNDYSVPRNTTTDFQDSSRWDIGPPAPVLPMTGTNCYPSTSHPQSFYTAPLQESAPLLFQIPTQPPISRSCDWTFPPYTADNGVIPQVVFGASASATQSSSTAVQVGSGRASLKRMSFPDVVQHQDDHMQPKRPSVNDASNDACDLAIAAQAQAAATMSSFQTSKGSSKRKAAEMSDLDNAVDAIDAVLAADKTLVSSGPKKTVPPPSDLTPAERAADLMAIFTPACEVPRKVKRARTTVRRTTTAADVAKAVGKYAAAAGVGATGMVAFLASPYAGRVLEWMG</sequence>
<name>A0AAN7T8Y3_9PEZI</name>
<organism evidence="3 4">
    <name type="scientific">Meristemomyces frigidus</name>
    <dbReference type="NCBI Taxonomy" id="1508187"/>
    <lineage>
        <taxon>Eukaryota</taxon>
        <taxon>Fungi</taxon>
        <taxon>Dikarya</taxon>
        <taxon>Ascomycota</taxon>
        <taxon>Pezizomycotina</taxon>
        <taxon>Dothideomycetes</taxon>
        <taxon>Dothideomycetidae</taxon>
        <taxon>Mycosphaerellales</taxon>
        <taxon>Teratosphaeriaceae</taxon>
        <taxon>Meristemomyces</taxon>
    </lineage>
</organism>
<protein>
    <recommendedName>
        <fullName evidence="2">FHA domain-containing protein</fullName>
    </recommendedName>
</protein>
<comment type="caution">
    <text evidence="3">The sequence shown here is derived from an EMBL/GenBank/DDBJ whole genome shotgun (WGS) entry which is preliminary data.</text>
</comment>
<feature type="region of interest" description="Disordered" evidence="1">
    <location>
        <begin position="174"/>
        <end position="193"/>
    </location>
</feature>